<dbReference type="PANTHER" id="PTHR40788">
    <property type="entry name" value="CLR5 DOMAIN-CONTAINING PROTEIN-RELATED"/>
    <property type="match status" value="1"/>
</dbReference>
<reference evidence="1" key="1">
    <citation type="submission" date="2021-05" db="EMBL/GenBank/DDBJ databases">
        <authorList>
            <person name="Stam R."/>
        </authorList>
    </citation>
    <scope>NUCLEOTIDE SEQUENCE</scope>
    <source>
        <strain evidence="1">CS162</strain>
    </source>
</reference>
<organism evidence="1 2">
    <name type="scientific">Alternaria atra</name>
    <dbReference type="NCBI Taxonomy" id="119953"/>
    <lineage>
        <taxon>Eukaryota</taxon>
        <taxon>Fungi</taxon>
        <taxon>Dikarya</taxon>
        <taxon>Ascomycota</taxon>
        <taxon>Pezizomycotina</taxon>
        <taxon>Dothideomycetes</taxon>
        <taxon>Pleosporomycetidae</taxon>
        <taxon>Pleosporales</taxon>
        <taxon>Pleosporineae</taxon>
        <taxon>Pleosporaceae</taxon>
        <taxon>Alternaria</taxon>
        <taxon>Alternaria sect. Ulocladioides</taxon>
    </lineage>
</organism>
<evidence type="ECO:0000313" key="1">
    <source>
        <dbReference type="EMBL" id="CAG5152768.1"/>
    </source>
</evidence>
<dbReference type="AlphaFoldDB" id="A0A8J2HYQ0"/>
<dbReference type="Proteomes" id="UP000676310">
    <property type="component" value="Unassembled WGS sequence"/>
</dbReference>
<accession>A0A8J2HYQ0</accession>
<dbReference type="RefSeq" id="XP_043166446.1">
    <property type="nucleotide sequence ID" value="XM_043310511.1"/>
</dbReference>
<dbReference type="PANTHER" id="PTHR40788:SF2">
    <property type="entry name" value="CLR5 DOMAIN-CONTAINING PROTEIN"/>
    <property type="match status" value="1"/>
</dbReference>
<dbReference type="GeneID" id="67014402"/>
<protein>
    <submittedName>
        <fullName evidence="1">Uncharacterized protein</fullName>
    </submittedName>
</protein>
<evidence type="ECO:0000313" key="2">
    <source>
        <dbReference type="Proteomes" id="UP000676310"/>
    </source>
</evidence>
<gene>
    <name evidence="1" type="ORF">ALTATR162_LOCUS2905</name>
</gene>
<proteinExistence type="predicted"/>
<keyword evidence="2" id="KW-1185">Reference proteome</keyword>
<name>A0A8J2HYQ0_9PLEO</name>
<comment type="caution">
    <text evidence="1">The sequence shown here is derived from an EMBL/GenBank/DDBJ whole genome shotgun (WGS) entry which is preliminary data.</text>
</comment>
<dbReference type="EMBL" id="CAJRGZ010000016">
    <property type="protein sequence ID" value="CAG5152768.1"/>
    <property type="molecule type" value="Genomic_DNA"/>
</dbReference>
<sequence>MTLTDNQTVTISAVPPAGASLLAGGPFKAPNRAQRRAIEDKFRDMIKNNDDLKNHAASNKADIDRILKAGDDGFLNYYVWTRLHPASNCYPTIAQLDRLLSHFAKEVFRYYEDLCRSMSMAGDFISEIWSHVTRGQRKSILEQVFPGISKYPSGNLMVISKFDRGDKMDPNTWLLLNATQITTPHINLDALSQSNILLDFICARTRNPPQDFAHAELLHAPCHRWTGSDLFKRQDGFVTRFIGRHQRRYGEIEQVVDARALVTAGRAMHPWTAFKVVIIQNYIYKGLTDCIMVTMQLVDRADWRKVIRPMIPSSVAATALAIALEAPYRLPATLYLDDMEPLVSAKVNELEDHIWGLREDHVYFADVCQQAFDHNSQTMKPSKGGEALALIHFPEAVKRYVLEEVVISSHRFLALWHECKQALDDVIALQSRYRKVTSD</sequence>
<dbReference type="OrthoDB" id="2922289at2759"/>